<organism evidence="1 2">
    <name type="scientific">Trichoderma ghanense</name>
    <dbReference type="NCBI Taxonomy" id="65468"/>
    <lineage>
        <taxon>Eukaryota</taxon>
        <taxon>Fungi</taxon>
        <taxon>Dikarya</taxon>
        <taxon>Ascomycota</taxon>
        <taxon>Pezizomycotina</taxon>
        <taxon>Sordariomycetes</taxon>
        <taxon>Hypocreomycetidae</taxon>
        <taxon>Hypocreales</taxon>
        <taxon>Hypocreaceae</taxon>
        <taxon>Trichoderma</taxon>
    </lineage>
</organism>
<dbReference type="RefSeq" id="XP_073558779.1">
    <property type="nucleotide sequence ID" value="XM_073702548.1"/>
</dbReference>
<name>A0ABY2H6J2_9HYPO</name>
<reference evidence="1 2" key="1">
    <citation type="submission" date="2018-01" db="EMBL/GenBank/DDBJ databases">
        <title>Genome characterization of the sugarcane-associated fungus Trichoderma ghanense CCMA-1212 and their application in lignocelulose bioconversion.</title>
        <authorList>
            <person name="Steindorff A.S."/>
            <person name="Mendes T.D."/>
            <person name="Vilela E.S.D."/>
            <person name="Rodrigues D.S."/>
            <person name="Formighieri E.F."/>
            <person name="Melo I.S."/>
            <person name="Favaro L.C.L."/>
        </authorList>
    </citation>
    <scope>NUCLEOTIDE SEQUENCE [LARGE SCALE GENOMIC DNA]</scope>
    <source>
        <strain evidence="1 2">CCMA-1212</strain>
    </source>
</reference>
<dbReference type="GeneID" id="300576998"/>
<comment type="caution">
    <text evidence="1">The sequence shown here is derived from an EMBL/GenBank/DDBJ whole genome shotgun (WGS) entry which is preliminary data.</text>
</comment>
<dbReference type="EMBL" id="PPTA01000006">
    <property type="protein sequence ID" value="TFB02578.1"/>
    <property type="molecule type" value="Genomic_DNA"/>
</dbReference>
<proteinExistence type="predicted"/>
<sequence>MHASSSIGCTAPYADTISDLKLAFVLVDYLMEQSVAVVVNGKPVWQFQHGVDVAQAVLVCVTTPATCEQPQGRVTTSGAGVLEVIWSATVGERESRLTIDDAEIAGAVELAAFAGARASRYRDGRDAADGRCLGMDS</sequence>
<dbReference type="Proteomes" id="UP001642720">
    <property type="component" value="Unassembled WGS sequence"/>
</dbReference>
<protein>
    <submittedName>
        <fullName evidence="1">Uncharacterized protein</fullName>
    </submittedName>
</protein>
<keyword evidence="2" id="KW-1185">Reference proteome</keyword>
<gene>
    <name evidence="1" type="ORF">CCMA1212_005282</name>
</gene>
<evidence type="ECO:0000313" key="2">
    <source>
        <dbReference type="Proteomes" id="UP001642720"/>
    </source>
</evidence>
<accession>A0ABY2H6J2</accession>
<evidence type="ECO:0000313" key="1">
    <source>
        <dbReference type="EMBL" id="TFB02578.1"/>
    </source>
</evidence>